<dbReference type="Pfam" id="PF22248">
    <property type="entry name" value="ERMP1_C"/>
    <property type="match status" value="1"/>
</dbReference>
<keyword evidence="2" id="KW-1133">Transmembrane helix</keyword>
<evidence type="ECO:0000313" key="4">
    <source>
        <dbReference type="EMBL" id="GFR83105.1"/>
    </source>
</evidence>
<dbReference type="EMBL" id="BMAT01004915">
    <property type="protein sequence ID" value="GFR83105.1"/>
    <property type="molecule type" value="Genomic_DNA"/>
</dbReference>
<keyword evidence="2" id="KW-0472">Membrane</keyword>
<feature type="transmembrane region" description="Helical" evidence="2">
    <location>
        <begin position="42"/>
        <end position="64"/>
    </location>
</feature>
<dbReference type="Proteomes" id="UP000762676">
    <property type="component" value="Unassembled WGS sequence"/>
</dbReference>
<sequence length="303" mass="34080">MGRRGSEGNPDLVIAGLASLLVLMCLPYHIAFVYTHKRVGQVILVTSAVIMLGLTAVLCTPAGFPYSGSPTDTSPQRAMLVHFDRRFHSESGQVRKMDAGIWYMPVDRHSTKHLMDYAPSVVYHARQATCDGVYCGRPYLYPMLNLVDTRKTIDFPASHLNVDRVSIKLVERQALGRDLVKLSFAMKGPSHVTIFISEKPKAHIVRWSFGHHIPVEVFTLSSMTETTFFIYYSHSGNTTWQFSMDIQVEGNKKLTAPLINMGLAGHYLHGINQVSSDLLSLERDLPQWISPVTWTATYDEYVF</sequence>
<comment type="similarity">
    <text evidence="1">Belongs to the peptidase M28 family.</text>
</comment>
<keyword evidence="5" id="KW-1185">Reference proteome</keyword>
<feature type="transmembrane region" description="Helical" evidence="2">
    <location>
        <begin position="12"/>
        <end position="35"/>
    </location>
</feature>
<dbReference type="InterPro" id="IPR053973">
    <property type="entry name" value="ERMP1-like_C"/>
</dbReference>
<evidence type="ECO:0000256" key="2">
    <source>
        <dbReference type="SAM" id="Phobius"/>
    </source>
</evidence>
<reference evidence="4 5" key="1">
    <citation type="journal article" date="2021" name="Elife">
        <title>Chloroplast acquisition without the gene transfer in kleptoplastic sea slugs, Plakobranchus ocellatus.</title>
        <authorList>
            <person name="Maeda T."/>
            <person name="Takahashi S."/>
            <person name="Yoshida T."/>
            <person name="Shimamura S."/>
            <person name="Takaki Y."/>
            <person name="Nagai Y."/>
            <person name="Toyoda A."/>
            <person name="Suzuki Y."/>
            <person name="Arimoto A."/>
            <person name="Ishii H."/>
            <person name="Satoh N."/>
            <person name="Nishiyama T."/>
            <person name="Hasebe M."/>
            <person name="Maruyama T."/>
            <person name="Minagawa J."/>
            <person name="Obokata J."/>
            <person name="Shigenobu S."/>
        </authorList>
    </citation>
    <scope>NUCLEOTIDE SEQUENCE [LARGE SCALE GENOMIC DNA]</scope>
</reference>
<protein>
    <submittedName>
        <fullName evidence="4">Endoplasmic reticulum metallopeptidase 1-like</fullName>
    </submittedName>
</protein>
<gene>
    <name evidence="4" type="ORF">ElyMa_002381500</name>
</gene>
<name>A0AAV4GFB8_9GAST</name>
<evidence type="ECO:0000313" key="5">
    <source>
        <dbReference type="Proteomes" id="UP000762676"/>
    </source>
</evidence>
<feature type="domain" description="Endoplasmic reticulum metallopeptidase 1-like C-terminal" evidence="3">
    <location>
        <begin position="73"/>
        <end position="301"/>
    </location>
</feature>
<evidence type="ECO:0000259" key="3">
    <source>
        <dbReference type="Pfam" id="PF22248"/>
    </source>
</evidence>
<accession>A0AAV4GFB8</accession>
<dbReference type="AlphaFoldDB" id="A0AAV4GFB8"/>
<comment type="caution">
    <text evidence="4">The sequence shown here is derived from an EMBL/GenBank/DDBJ whole genome shotgun (WGS) entry which is preliminary data.</text>
</comment>
<keyword evidence="2" id="KW-0812">Transmembrane</keyword>
<organism evidence="4 5">
    <name type="scientific">Elysia marginata</name>
    <dbReference type="NCBI Taxonomy" id="1093978"/>
    <lineage>
        <taxon>Eukaryota</taxon>
        <taxon>Metazoa</taxon>
        <taxon>Spiralia</taxon>
        <taxon>Lophotrochozoa</taxon>
        <taxon>Mollusca</taxon>
        <taxon>Gastropoda</taxon>
        <taxon>Heterobranchia</taxon>
        <taxon>Euthyneura</taxon>
        <taxon>Panpulmonata</taxon>
        <taxon>Sacoglossa</taxon>
        <taxon>Placobranchoidea</taxon>
        <taxon>Plakobranchidae</taxon>
        <taxon>Elysia</taxon>
    </lineage>
</organism>
<evidence type="ECO:0000256" key="1">
    <source>
        <dbReference type="ARBA" id="ARBA00010918"/>
    </source>
</evidence>
<proteinExistence type="inferred from homology"/>